<dbReference type="GO" id="GO:0016787">
    <property type="term" value="F:hydrolase activity"/>
    <property type="evidence" value="ECO:0007669"/>
    <property type="project" value="UniProtKB-KW"/>
</dbReference>
<protein>
    <submittedName>
        <fullName evidence="4">Glycoside hydrolase family 95 protein</fullName>
    </submittedName>
</protein>
<evidence type="ECO:0000313" key="4">
    <source>
        <dbReference type="EMBL" id="UVI30444.1"/>
    </source>
</evidence>
<keyword evidence="5" id="KW-1185">Reference proteome</keyword>
<evidence type="ECO:0000259" key="1">
    <source>
        <dbReference type="Pfam" id="PF14498"/>
    </source>
</evidence>
<feature type="domain" description="Glycosyl hydrolase family 95 N-terminal" evidence="1">
    <location>
        <begin position="7"/>
        <end position="252"/>
    </location>
</feature>
<keyword evidence="4" id="KW-0378">Hydrolase</keyword>
<dbReference type="RefSeq" id="WP_258386508.1">
    <property type="nucleotide sequence ID" value="NZ_CP091430.1"/>
</dbReference>
<dbReference type="Proteomes" id="UP001057877">
    <property type="component" value="Chromosome"/>
</dbReference>
<feature type="domain" description="Glycosyl hydrolase family 95 catalytic" evidence="3">
    <location>
        <begin position="280"/>
        <end position="684"/>
    </location>
</feature>
<dbReference type="InterPro" id="IPR049053">
    <property type="entry name" value="AFCA-like_C"/>
</dbReference>
<sequence length="784" mass="87889">MSENTKLWYDHPAGWPEGNEQDSWNRALPIGNGRLGAMVFGDYPVERVQVNEESIWAGPPVPVHQPGAKQAIQEARELLFAGKSAEAERLVQEKVLSPHTGPRSYQPFGDLWLRHQETSQEQPISEYRRELDLDTAIAAVSYLQAGVRHYREAFSSVNDQVLVLRWHTEGQGRIDTRIDMTREEDAFVEVGDRDALVLTAQAAHGTTHPGVKFAGVLRAAAEGGTVKQEGRTIVVSGAATLTLYLAVRTDYHFAQPMEPLRHDLVEQCQDDLRKAMAKPYEQLKREHIHEHQRLFRRVELQLKRSPLADSVPTDRRLEAFRQGSEDQGLIALYFQFGRYLLISSSRPGGMPANLQGIWNPHMKAPWDSDYHININLQMNYWPAQVTNLAECHLPYFKLIEGLVDQGSRTAREVYDCRGFVAHYTTDAWLFTAPLGAVTYGMWPMGAGWCVRDFMEYYRFTGDRRFLAERAYPILKEAALFFLDWLVRHPETGQWVSGPSSSPENTYVSSDGTGVSLCMAPAMDQQIIWDVFACVVEAARELGISDAFTGQVEEVWNELAISGIGSDGRLMEWYERVDEVEPGHRHISHLYAIHPGAQYTYASAPDRMEAARKSLEYRLRHGGGHTGWSRAWIINFWSRLKDSGQALANLELLLMKSTLPNLFDSHPPFQIDGNFGGAAGIAEMLLQSHAGELELLPALPEAWSEGKVKGLRARGGFQVDMEWQEGTLKRCSIISLNGSTCKVVYNGHVAVIDTEAGGTYEISFSDRLSVMQSGSGSESDNGYTG</sequence>
<name>A0ABY5S959_9BACL</name>
<dbReference type="Gene3D" id="2.60.40.1180">
    <property type="entry name" value="Golgi alpha-mannosidase II"/>
    <property type="match status" value="1"/>
</dbReference>
<dbReference type="Pfam" id="PF22124">
    <property type="entry name" value="Glyco_hydro_95_cat"/>
    <property type="match status" value="1"/>
</dbReference>
<dbReference type="InterPro" id="IPR027414">
    <property type="entry name" value="GH95_N_dom"/>
</dbReference>
<dbReference type="PANTHER" id="PTHR31084:SF0">
    <property type="entry name" value="ALPHA-L-FUCOSIDASE 2"/>
    <property type="match status" value="1"/>
</dbReference>
<evidence type="ECO:0000259" key="2">
    <source>
        <dbReference type="Pfam" id="PF21307"/>
    </source>
</evidence>
<dbReference type="Pfam" id="PF14498">
    <property type="entry name" value="Glyco_hyd_65N_2"/>
    <property type="match status" value="1"/>
</dbReference>
<accession>A0ABY5S959</accession>
<dbReference type="InterPro" id="IPR016518">
    <property type="entry name" value="Alpha-L-fucosidase"/>
</dbReference>
<dbReference type="EMBL" id="CP091430">
    <property type="protein sequence ID" value="UVI30444.1"/>
    <property type="molecule type" value="Genomic_DNA"/>
</dbReference>
<organism evidence="4 5">
    <name type="scientific">Paenibacillus spongiae</name>
    <dbReference type="NCBI Taxonomy" id="2909671"/>
    <lineage>
        <taxon>Bacteria</taxon>
        <taxon>Bacillati</taxon>
        <taxon>Bacillota</taxon>
        <taxon>Bacilli</taxon>
        <taxon>Bacillales</taxon>
        <taxon>Paenibacillaceae</taxon>
        <taxon>Paenibacillus</taxon>
    </lineage>
</organism>
<dbReference type="InterPro" id="IPR008928">
    <property type="entry name" value="6-hairpin_glycosidase_sf"/>
</dbReference>
<feature type="domain" description="Alpha fucosidase A-like C-terminal" evidence="2">
    <location>
        <begin position="686"/>
        <end position="755"/>
    </location>
</feature>
<dbReference type="PANTHER" id="PTHR31084">
    <property type="entry name" value="ALPHA-L-FUCOSIDASE 2"/>
    <property type="match status" value="1"/>
</dbReference>
<dbReference type="InterPro" id="IPR012341">
    <property type="entry name" value="6hp_glycosidase-like_sf"/>
</dbReference>
<dbReference type="InterPro" id="IPR054363">
    <property type="entry name" value="GH95_cat"/>
</dbReference>
<dbReference type="Gene3D" id="1.50.10.10">
    <property type="match status" value="1"/>
</dbReference>
<dbReference type="InterPro" id="IPR013780">
    <property type="entry name" value="Glyco_hydro_b"/>
</dbReference>
<evidence type="ECO:0000313" key="5">
    <source>
        <dbReference type="Proteomes" id="UP001057877"/>
    </source>
</evidence>
<dbReference type="Pfam" id="PF21307">
    <property type="entry name" value="Glyco_hydro_95_C"/>
    <property type="match status" value="1"/>
</dbReference>
<dbReference type="SUPFAM" id="SSF48208">
    <property type="entry name" value="Six-hairpin glycosidases"/>
    <property type="match status" value="1"/>
</dbReference>
<reference evidence="4" key="1">
    <citation type="submission" date="2022-01" db="EMBL/GenBank/DDBJ databases">
        <title>Paenibacillus spongiae sp. nov., isolated from marine sponge.</title>
        <authorList>
            <person name="Li Z."/>
            <person name="Zhang M."/>
        </authorList>
    </citation>
    <scope>NUCLEOTIDE SEQUENCE</scope>
    <source>
        <strain evidence="4">PHS-Z3</strain>
    </source>
</reference>
<evidence type="ECO:0000259" key="3">
    <source>
        <dbReference type="Pfam" id="PF22124"/>
    </source>
</evidence>
<dbReference type="PIRSF" id="PIRSF007663">
    <property type="entry name" value="UCP007663"/>
    <property type="match status" value="1"/>
</dbReference>
<dbReference type="Gene3D" id="2.70.98.50">
    <property type="entry name" value="putative glycoside hydrolase family protein from bacillus halodurans"/>
    <property type="match status" value="1"/>
</dbReference>
<gene>
    <name evidence="4" type="ORF">L1F29_00700</name>
</gene>
<proteinExistence type="predicted"/>